<dbReference type="InterPro" id="IPR001989">
    <property type="entry name" value="Radical_activat_CS"/>
</dbReference>
<evidence type="ECO:0000256" key="4">
    <source>
        <dbReference type="ARBA" id="ARBA00022485"/>
    </source>
</evidence>
<dbReference type="RefSeq" id="WP_008753126.1">
    <property type="nucleotide sequence ID" value="NZ_AJGH01000027.1"/>
</dbReference>
<gene>
    <name evidence="12" type="primary">pflA</name>
    <name evidence="12" type="ORF">HMPREF9970_1957</name>
</gene>
<evidence type="ECO:0000256" key="3">
    <source>
        <dbReference type="ARBA" id="ARBA00021356"/>
    </source>
</evidence>
<evidence type="ECO:0000256" key="10">
    <source>
        <dbReference type="RuleBase" id="RU362053"/>
    </source>
</evidence>
<comment type="caution">
    <text evidence="12">The sequence shown here is derived from an EMBL/GenBank/DDBJ whole genome shotgun (WGS) entry which is preliminary data.</text>
</comment>
<dbReference type="NCBIfam" id="TIGR02493">
    <property type="entry name" value="PFLA"/>
    <property type="match status" value="1"/>
</dbReference>
<dbReference type="PROSITE" id="PS01087">
    <property type="entry name" value="RADICAL_ACTIVATING"/>
    <property type="match status" value="1"/>
</dbReference>
<comment type="function">
    <text evidence="1 10">Activation of pyruvate formate-lyase under anaerobic conditions by generation of an organic free radical, using S-adenosylmethionine and reduced flavodoxin as cosubstrates to produce 5'-deoxy-adenosine.</text>
</comment>
<name>I0RAT5_9FIRM</name>
<dbReference type="OrthoDB" id="9782387at2"/>
<reference evidence="12 13" key="1">
    <citation type="submission" date="2012-03" db="EMBL/GenBank/DDBJ databases">
        <authorList>
            <person name="Durkin A.S."/>
            <person name="McCorrison J."/>
            <person name="Torralba M."/>
            <person name="Gillis M."/>
            <person name="Methe B."/>
            <person name="Sutton G."/>
            <person name="Nelson K.E."/>
        </authorList>
    </citation>
    <scope>NUCLEOTIDE SEQUENCE [LARGE SCALE GENOMIC DNA]</scope>
    <source>
        <strain evidence="12 13">F0468</strain>
    </source>
</reference>
<dbReference type="InterPro" id="IPR034457">
    <property type="entry name" value="Organic_radical-activating"/>
</dbReference>
<dbReference type="Pfam" id="PF04055">
    <property type="entry name" value="Radical_SAM"/>
    <property type="match status" value="1"/>
</dbReference>
<organism evidence="12 13">
    <name type="scientific">Lachnoanaerobaculum saburreum F0468</name>
    <dbReference type="NCBI Taxonomy" id="1095750"/>
    <lineage>
        <taxon>Bacteria</taxon>
        <taxon>Bacillati</taxon>
        <taxon>Bacillota</taxon>
        <taxon>Clostridia</taxon>
        <taxon>Lachnospirales</taxon>
        <taxon>Lachnospiraceae</taxon>
        <taxon>Lachnoanaerobaculum</taxon>
    </lineage>
</organism>
<dbReference type="PIRSF" id="PIRSF000371">
    <property type="entry name" value="PFL_act_enz"/>
    <property type="match status" value="1"/>
</dbReference>
<keyword evidence="7 10" id="KW-0560">Oxidoreductase</keyword>
<accession>I0RAT5</accession>
<dbReference type="GO" id="GO:0016829">
    <property type="term" value="F:lyase activity"/>
    <property type="evidence" value="ECO:0007669"/>
    <property type="project" value="UniProtKB-KW"/>
</dbReference>
<evidence type="ECO:0000256" key="5">
    <source>
        <dbReference type="ARBA" id="ARBA00022691"/>
    </source>
</evidence>
<keyword evidence="10" id="KW-0963">Cytoplasm</keyword>
<dbReference type="eggNOG" id="COG1180">
    <property type="taxonomic scope" value="Bacteria"/>
</dbReference>
<dbReference type="AlphaFoldDB" id="I0RAT5"/>
<evidence type="ECO:0000259" key="11">
    <source>
        <dbReference type="PROSITE" id="PS51918"/>
    </source>
</evidence>
<dbReference type="PROSITE" id="PS51918">
    <property type="entry name" value="RADICAL_SAM"/>
    <property type="match status" value="1"/>
</dbReference>
<proteinExistence type="inferred from homology"/>
<dbReference type="SFLD" id="SFLDS00029">
    <property type="entry name" value="Radical_SAM"/>
    <property type="match status" value="1"/>
</dbReference>
<evidence type="ECO:0000256" key="9">
    <source>
        <dbReference type="ARBA" id="ARBA00023014"/>
    </source>
</evidence>
<evidence type="ECO:0000256" key="2">
    <source>
        <dbReference type="ARBA" id="ARBA00009777"/>
    </source>
</evidence>
<comment type="similarity">
    <text evidence="2 10">Belongs to the organic radical-activating enzymes family.</text>
</comment>
<dbReference type="Gene3D" id="3.20.20.70">
    <property type="entry name" value="Aldolase class I"/>
    <property type="match status" value="1"/>
</dbReference>
<dbReference type="InterPro" id="IPR012839">
    <property type="entry name" value="Organic_radical_activase"/>
</dbReference>
<dbReference type="GO" id="GO:0046872">
    <property type="term" value="F:metal ion binding"/>
    <property type="evidence" value="ECO:0007669"/>
    <property type="project" value="UniProtKB-UniRule"/>
</dbReference>
<evidence type="ECO:0000256" key="6">
    <source>
        <dbReference type="ARBA" id="ARBA00022723"/>
    </source>
</evidence>
<dbReference type="InterPro" id="IPR058240">
    <property type="entry name" value="rSAM_sf"/>
</dbReference>
<keyword evidence="12" id="KW-0670">Pyruvate</keyword>
<keyword evidence="12" id="KW-0456">Lyase</keyword>
<keyword evidence="8 10" id="KW-0408">Iron</keyword>
<keyword evidence="5 10" id="KW-0949">S-adenosyl-L-methionine</keyword>
<keyword evidence="6 10" id="KW-0479">Metal-binding</keyword>
<evidence type="ECO:0000256" key="8">
    <source>
        <dbReference type="ARBA" id="ARBA00023004"/>
    </source>
</evidence>
<protein>
    <recommendedName>
        <fullName evidence="3 10">Pyruvate formate-lyase-activating enzyme</fullName>
        <ecNumber evidence="10">1.97.1.4</ecNumber>
    </recommendedName>
</protein>
<dbReference type="PATRIC" id="fig|1095750.3.peg.463"/>
<keyword evidence="9 10" id="KW-0411">Iron-sulfur</keyword>
<comment type="cofactor">
    <cofactor evidence="10">
        <name>[4Fe-4S] cluster</name>
        <dbReference type="ChEBI" id="CHEBI:49883"/>
    </cofactor>
    <text evidence="10">Binds 1 [4Fe-4S] cluster. The cluster is coordinated with 3 cysteines and an exchangeable S-adenosyl-L-methionine.</text>
</comment>
<dbReference type="PANTHER" id="PTHR30352">
    <property type="entry name" value="PYRUVATE FORMATE-LYASE-ACTIVATING ENZYME"/>
    <property type="match status" value="1"/>
</dbReference>
<dbReference type="InterPro" id="IPR013785">
    <property type="entry name" value="Aldolase_TIM"/>
</dbReference>
<dbReference type="GO" id="GO:0005737">
    <property type="term" value="C:cytoplasm"/>
    <property type="evidence" value="ECO:0007669"/>
    <property type="project" value="UniProtKB-SubCell"/>
</dbReference>
<dbReference type="Proteomes" id="UP000005039">
    <property type="component" value="Unassembled WGS sequence"/>
</dbReference>
<dbReference type="EMBL" id="AJGH01000027">
    <property type="protein sequence ID" value="EIC96793.1"/>
    <property type="molecule type" value="Genomic_DNA"/>
</dbReference>
<dbReference type="SUPFAM" id="SSF102114">
    <property type="entry name" value="Radical SAM enzymes"/>
    <property type="match status" value="1"/>
</dbReference>
<dbReference type="PANTHER" id="PTHR30352:SF5">
    <property type="entry name" value="PYRUVATE FORMATE-LYASE 1-ACTIVATING ENZYME"/>
    <property type="match status" value="1"/>
</dbReference>
<comment type="catalytic activity">
    <reaction evidence="10">
        <text>glycyl-[formate C-acetyltransferase] + reduced [flavodoxin] + S-adenosyl-L-methionine = glycin-2-yl radical-[formate C-acetyltransferase] + semiquinone [flavodoxin] + 5'-deoxyadenosine + L-methionine + H(+)</text>
        <dbReference type="Rhea" id="RHEA:19225"/>
        <dbReference type="Rhea" id="RHEA-COMP:10622"/>
        <dbReference type="Rhea" id="RHEA-COMP:12190"/>
        <dbReference type="Rhea" id="RHEA-COMP:12191"/>
        <dbReference type="Rhea" id="RHEA-COMP:14480"/>
        <dbReference type="ChEBI" id="CHEBI:15378"/>
        <dbReference type="ChEBI" id="CHEBI:17319"/>
        <dbReference type="ChEBI" id="CHEBI:29947"/>
        <dbReference type="ChEBI" id="CHEBI:32722"/>
        <dbReference type="ChEBI" id="CHEBI:57618"/>
        <dbReference type="ChEBI" id="CHEBI:57844"/>
        <dbReference type="ChEBI" id="CHEBI:59789"/>
        <dbReference type="ChEBI" id="CHEBI:140311"/>
        <dbReference type="EC" id="1.97.1.4"/>
    </reaction>
</comment>
<dbReference type="InterPro" id="IPR007197">
    <property type="entry name" value="rSAM"/>
</dbReference>
<feature type="domain" description="Radical SAM core" evidence="11">
    <location>
        <begin position="16"/>
        <end position="251"/>
    </location>
</feature>
<keyword evidence="13" id="KW-1185">Reference proteome</keyword>
<keyword evidence="4 10" id="KW-0004">4Fe-4S</keyword>
<dbReference type="InterPro" id="IPR012838">
    <property type="entry name" value="PFL1_activating"/>
</dbReference>
<comment type="subcellular location">
    <subcellularLocation>
        <location evidence="10">Cytoplasm</location>
    </subcellularLocation>
</comment>
<evidence type="ECO:0000256" key="7">
    <source>
        <dbReference type="ARBA" id="ARBA00023002"/>
    </source>
</evidence>
<dbReference type="GO" id="GO:0051539">
    <property type="term" value="F:4 iron, 4 sulfur cluster binding"/>
    <property type="evidence" value="ECO:0007669"/>
    <property type="project" value="UniProtKB-UniRule"/>
</dbReference>
<evidence type="ECO:0000313" key="13">
    <source>
        <dbReference type="Proteomes" id="UP000005039"/>
    </source>
</evidence>
<evidence type="ECO:0000313" key="12">
    <source>
        <dbReference type="EMBL" id="EIC96793.1"/>
    </source>
</evidence>
<sequence length="251" mass="29188">MEVRGNIHSFETFGLVDGPGVRFVVFVQGCPMRCQFCHNPDTWSTDENQSFTAKEVFDKAIRYKPYWKDNGGITVSGGEPLLQIDFLTELFRLCKENGVNTCLDTAGGPFSKEPKFFEKFKILMQYTDLIMLDIKEINNKRHKILTGINNDHILEMARTMDEMGKKMWIRHVLVPERSDYDEDLKKLREFIDTLKNVEKVEVLPYHTLGRHKWDNLGITYKLDGIEPPTKERVKNANMILKGDNIKKMYSD</sequence>
<dbReference type="GO" id="GO:0043365">
    <property type="term" value="F:[formate-C-acetyltransferase]-activating enzyme activity"/>
    <property type="evidence" value="ECO:0007669"/>
    <property type="project" value="UniProtKB-UniRule"/>
</dbReference>
<evidence type="ECO:0000256" key="1">
    <source>
        <dbReference type="ARBA" id="ARBA00003141"/>
    </source>
</evidence>
<dbReference type="SFLD" id="SFLDG01066">
    <property type="entry name" value="organic_radical-activating_enz"/>
    <property type="match status" value="1"/>
</dbReference>
<dbReference type="CDD" id="cd01335">
    <property type="entry name" value="Radical_SAM"/>
    <property type="match status" value="1"/>
</dbReference>
<dbReference type="EC" id="1.97.1.4" evidence="10"/>